<dbReference type="AlphaFoldDB" id="C0ZYS1"/>
<reference evidence="2 3" key="2">
    <citation type="journal article" date="2006" name="Environ. Microbiol.">
        <title>Sequence analysis of three plasmids harboured in Rhodococcus erythropolis strain PR4.</title>
        <authorList>
            <person name="Sekine M."/>
            <person name="Tanikawa S."/>
            <person name="Omata S."/>
            <person name="Saito M."/>
            <person name="Fujisawa T."/>
            <person name="Tsukatani N."/>
            <person name="Tajima T."/>
            <person name="Sekigawa T."/>
            <person name="Kosugi H."/>
            <person name="Matsuo Y."/>
            <person name="Nishiko R."/>
            <person name="Imamura K."/>
            <person name="Ito M."/>
            <person name="Narita H."/>
            <person name="Tago S."/>
            <person name="Fujita N."/>
            <person name="Harayama S."/>
        </authorList>
    </citation>
    <scope>NUCLEOTIDE SEQUENCE [LARGE SCALE GENOMIC DNA]</scope>
    <source>
        <strain evidence="3">PR4 / NBRC 100887</strain>
    </source>
</reference>
<accession>C0ZYS1</accession>
<feature type="compositionally biased region" description="Low complexity" evidence="1">
    <location>
        <begin position="77"/>
        <end position="113"/>
    </location>
</feature>
<sequence>MSGARLRTWQSGRQGRHGRFVRNALVDCRDRSRSSAEAYMRVCPRSSRRVAACSLAAVAAVALLAGCSGSVQGAPVPDSAPATAGATDSGSAAPSTTAAPKSSTPKSTSPKTAAPLSELLLTPEEFPEPFGAVVLPPQAVPMAAPDLVGVPRGATVDPSECEPPEQDYGPNGTVMAVGTDNATRATISVELTKVDAPLDELEAQTRQCPSMTVTANGVTTTVTTEILPPSPIDADKTMSLRRTVVSPKAAAGDQTMLTLIAQVGDVRVATTLMTFGSATPSTAPLDQAFTAAVQKVKAGK</sequence>
<name>C0ZYS1_RHOE4</name>
<dbReference type="EMBL" id="AP008957">
    <property type="protein sequence ID" value="BAH33506.1"/>
    <property type="molecule type" value="Genomic_DNA"/>
</dbReference>
<evidence type="ECO:0000313" key="2">
    <source>
        <dbReference type="EMBL" id="BAH33506.1"/>
    </source>
</evidence>
<proteinExistence type="predicted"/>
<feature type="region of interest" description="Disordered" evidence="1">
    <location>
        <begin position="74"/>
        <end position="113"/>
    </location>
</feature>
<protein>
    <submittedName>
        <fullName evidence="2">Uncharacterized protein</fullName>
    </submittedName>
</protein>
<dbReference type="HOGENOM" id="CLU_097155_0_0_11"/>
<dbReference type="eggNOG" id="ENOG5033UUB">
    <property type="taxonomic scope" value="Bacteria"/>
</dbReference>
<evidence type="ECO:0000313" key="3">
    <source>
        <dbReference type="Proteomes" id="UP000002204"/>
    </source>
</evidence>
<reference evidence="3" key="1">
    <citation type="submission" date="2005-03" db="EMBL/GenBank/DDBJ databases">
        <title>Comparison of the complete genome sequences of Rhodococcus erythropolis PR4 and Rhodococcus opacus B4.</title>
        <authorList>
            <person name="Takarada H."/>
            <person name="Sekine M."/>
            <person name="Hosoyama A."/>
            <person name="Yamada R."/>
            <person name="Fujisawa T."/>
            <person name="Omata S."/>
            <person name="Shimizu A."/>
            <person name="Tsukatani N."/>
            <person name="Tanikawa S."/>
            <person name="Fujita N."/>
            <person name="Harayama S."/>
        </authorList>
    </citation>
    <scope>NUCLEOTIDE SEQUENCE [LARGE SCALE GENOMIC DNA]</scope>
    <source>
        <strain evidence="3">PR4 / NBRC 100887</strain>
    </source>
</reference>
<dbReference type="KEGG" id="rer:RER_27980"/>
<gene>
    <name evidence="2" type="ordered locus">RER_27980</name>
</gene>
<evidence type="ECO:0000256" key="1">
    <source>
        <dbReference type="SAM" id="MobiDB-lite"/>
    </source>
</evidence>
<organism evidence="2 3">
    <name type="scientific">Rhodococcus erythropolis (strain PR4 / NBRC 100887)</name>
    <dbReference type="NCBI Taxonomy" id="234621"/>
    <lineage>
        <taxon>Bacteria</taxon>
        <taxon>Bacillati</taxon>
        <taxon>Actinomycetota</taxon>
        <taxon>Actinomycetes</taxon>
        <taxon>Mycobacteriales</taxon>
        <taxon>Nocardiaceae</taxon>
        <taxon>Rhodococcus</taxon>
        <taxon>Rhodococcus erythropolis group</taxon>
    </lineage>
</organism>
<dbReference type="Proteomes" id="UP000002204">
    <property type="component" value="Chromosome"/>
</dbReference>